<keyword evidence="1" id="KW-0472">Membrane</keyword>
<dbReference type="EMBL" id="JACBYF010000093">
    <property type="protein sequence ID" value="NYS48208.1"/>
    <property type="molecule type" value="Genomic_DNA"/>
</dbReference>
<keyword evidence="1" id="KW-1133">Transmembrane helix</keyword>
<name>A0ABX2T3M4_9BACL</name>
<accession>A0ABX2T3M4</accession>
<dbReference type="Proteomes" id="UP000531840">
    <property type="component" value="Unassembled WGS sequence"/>
</dbReference>
<evidence type="ECO:0000313" key="2">
    <source>
        <dbReference type="EMBL" id="NYS48208.1"/>
    </source>
</evidence>
<feature type="non-terminal residue" evidence="2">
    <location>
        <position position="146"/>
    </location>
</feature>
<proteinExistence type="predicted"/>
<gene>
    <name evidence="2" type="ORF">HZY85_08525</name>
</gene>
<keyword evidence="1" id="KW-0812">Transmembrane</keyword>
<feature type="non-terminal residue" evidence="2">
    <location>
        <position position="1"/>
    </location>
</feature>
<sequence length="146" mass="15552">ATMQTLLQSIGQLGLLAETRAVNTHLDAVERSGQRLVQAKASVLDSQTALGEVIDHVRAFEREQAAYSAQQVARIPGQQQDAMAKVRDGVRHAFVLILGIALVLLLACVAITGLISASIARPLARLSYAIAHIRDGKALSVRVAHA</sequence>
<feature type="transmembrane region" description="Helical" evidence="1">
    <location>
        <begin position="93"/>
        <end position="119"/>
    </location>
</feature>
<evidence type="ECO:0000256" key="1">
    <source>
        <dbReference type="SAM" id="Phobius"/>
    </source>
</evidence>
<comment type="caution">
    <text evidence="2">The sequence shown here is derived from an EMBL/GenBank/DDBJ whole genome shotgun (WGS) entry which is preliminary data.</text>
</comment>
<evidence type="ECO:0000313" key="3">
    <source>
        <dbReference type="Proteomes" id="UP000531840"/>
    </source>
</evidence>
<evidence type="ECO:0008006" key="4">
    <source>
        <dbReference type="Google" id="ProtNLM"/>
    </source>
</evidence>
<reference evidence="2 3" key="1">
    <citation type="submission" date="2020-07" db="EMBL/GenBank/DDBJ databases">
        <title>MOT database genomes.</title>
        <authorList>
            <person name="Joseph S."/>
            <person name="Aduse-Opoku J."/>
            <person name="Hashim A."/>
            <person name="Wade W."/>
            <person name="Curtis M."/>
        </authorList>
    </citation>
    <scope>NUCLEOTIDE SEQUENCE [LARGE SCALE GENOMIC DNA]</scope>
    <source>
        <strain evidence="2 3">CIP 106318</strain>
    </source>
</reference>
<protein>
    <recommendedName>
        <fullName evidence="4">Methyl-accepting chemotaxis protein</fullName>
    </recommendedName>
</protein>
<organism evidence="2 3">
    <name type="scientific">Gemelliphila palaticanis</name>
    <dbReference type="NCBI Taxonomy" id="81950"/>
    <lineage>
        <taxon>Bacteria</taxon>
        <taxon>Bacillati</taxon>
        <taxon>Bacillota</taxon>
        <taxon>Bacilli</taxon>
        <taxon>Bacillales</taxon>
        <taxon>Gemellaceae</taxon>
        <taxon>Gemelliphila</taxon>
    </lineage>
</organism>
<keyword evidence="3" id="KW-1185">Reference proteome</keyword>
<dbReference type="Gene3D" id="6.10.340.10">
    <property type="match status" value="1"/>
</dbReference>